<sequence>MDIEDIFFNTSDFKLENHKVGEGSFGTVYTSRNIHDNKLYATKIIKTHDDFNGHEQMLLMRESMILHKLTHPGIVKFKGVNFRSFSDPTKLEPSIITEYLKHGSLKDILDQEKRSLSNFDWTPTKKYIILLGIASAMRYLHKHGIIHRDLKPENILIDENMYPRICDFGLSRCFSKSLSKSLKLTMTGEIGTPLYMAPELFNGDEEYTSSVDVYAFSMLAYEIVTGKVPFYELGDSISAVSLGMKVTDGYRPKIPNYIPDKMKSLIEKCWSKKPEERPSFEFILNELSSDFSYFEETVDDDEINEYIDMLNNGVEEGSKEGGNKDLELIEEVKKLKKKLESYNSSNDDFILALHSLHGHDRELNQHLAVNDLKIASDKGNSYASYILGLLYWNGRSVEQSIDTSIKYFERSTEQGNSSGLNAIGWFYQNGFGIKRDCSKAFEYYMKSANLGNSNALNNLCLLYHNGDFVKQDYTKAIECCLKSSELGNSSAFFNLAYFYREGHGFQKNYHKAIEYYKKSAELGNANALNALGFMYVNGFGVRKDSSRAFEYYQKAANLGNSNAMYNIAFAYHTGKGMTKDISKAIEYYQKSAELNNSNAFYNLGYIYENGDGVSIDHSKAIEYYQKSAELGNQDAKESLSKLKK</sequence>
<dbReference type="Proteomes" id="UP001470230">
    <property type="component" value="Unassembled WGS sequence"/>
</dbReference>
<dbReference type="InterPro" id="IPR011990">
    <property type="entry name" value="TPR-like_helical_dom_sf"/>
</dbReference>
<proteinExistence type="inferred from homology"/>
<comment type="similarity">
    <text evidence="1">Belongs to the sel-1 family.</text>
</comment>
<organism evidence="3 4">
    <name type="scientific">Tritrichomonas musculus</name>
    <dbReference type="NCBI Taxonomy" id="1915356"/>
    <lineage>
        <taxon>Eukaryota</taxon>
        <taxon>Metamonada</taxon>
        <taxon>Parabasalia</taxon>
        <taxon>Tritrichomonadida</taxon>
        <taxon>Tritrichomonadidae</taxon>
        <taxon>Tritrichomonas</taxon>
    </lineage>
</organism>
<name>A0ABR2GXW4_9EUKA</name>
<dbReference type="InterPro" id="IPR050767">
    <property type="entry name" value="Sel1_AlgK"/>
</dbReference>
<dbReference type="EMBL" id="JAPFFF010000057">
    <property type="protein sequence ID" value="KAK8838085.1"/>
    <property type="molecule type" value="Genomic_DNA"/>
</dbReference>
<gene>
    <name evidence="3" type="ORF">M9Y10_036036</name>
</gene>
<dbReference type="PANTHER" id="PTHR11102:SF160">
    <property type="entry name" value="ERAD-ASSOCIATED E3 UBIQUITIN-PROTEIN LIGASE COMPONENT HRD3"/>
    <property type="match status" value="1"/>
</dbReference>
<dbReference type="SMART" id="SM00671">
    <property type="entry name" value="SEL1"/>
    <property type="match status" value="8"/>
</dbReference>
<dbReference type="SMART" id="SM00220">
    <property type="entry name" value="S_TKc"/>
    <property type="match status" value="1"/>
</dbReference>
<dbReference type="PROSITE" id="PS50011">
    <property type="entry name" value="PROTEIN_KINASE_DOM"/>
    <property type="match status" value="1"/>
</dbReference>
<dbReference type="InterPro" id="IPR008271">
    <property type="entry name" value="Ser/Thr_kinase_AS"/>
</dbReference>
<dbReference type="SMART" id="SM00028">
    <property type="entry name" value="TPR"/>
    <property type="match status" value="3"/>
</dbReference>
<dbReference type="SUPFAM" id="SSF81901">
    <property type="entry name" value="HCP-like"/>
    <property type="match status" value="2"/>
</dbReference>
<evidence type="ECO:0000259" key="2">
    <source>
        <dbReference type="PROSITE" id="PS50011"/>
    </source>
</evidence>
<evidence type="ECO:0000313" key="3">
    <source>
        <dbReference type="EMBL" id="KAK8838085.1"/>
    </source>
</evidence>
<dbReference type="InterPro" id="IPR011009">
    <property type="entry name" value="Kinase-like_dom_sf"/>
</dbReference>
<evidence type="ECO:0000313" key="4">
    <source>
        <dbReference type="Proteomes" id="UP001470230"/>
    </source>
</evidence>
<reference evidence="3 4" key="1">
    <citation type="submission" date="2024-04" db="EMBL/GenBank/DDBJ databases">
        <title>Tritrichomonas musculus Genome.</title>
        <authorList>
            <person name="Alves-Ferreira E."/>
            <person name="Grigg M."/>
            <person name="Lorenzi H."/>
            <person name="Galac M."/>
        </authorList>
    </citation>
    <scope>NUCLEOTIDE SEQUENCE [LARGE SCALE GENOMIC DNA]</scope>
    <source>
        <strain evidence="3 4">EAF2021</strain>
    </source>
</reference>
<dbReference type="InterPro" id="IPR006597">
    <property type="entry name" value="Sel1-like"/>
</dbReference>
<dbReference type="InterPro" id="IPR000719">
    <property type="entry name" value="Prot_kinase_dom"/>
</dbReference>
<keyword evidence="4" id="KW-1185">Reference proteome</keyword>
<dbReference type="InterPro" id="IPR019734">
    <property type="entry name" value="TPR_rpt"/>
</dbReference>
<dbReference type="SUPFAM" id="SSF56112">
    <property type="entry name" value="Protein kinase-like (PK-like)"/>
    <property type="match status" value="1"/>
</dbReference>
<dbReference type="CDD" id="cd13999">
    <property type="entry name" value="STKc_MAP3K-like"/>
    <property type="match status" value="1"/>
</dbReference>
<feature type="domain" description="Protein kinase" evidence="2">
    <location>
        <begin position="14"/>
        <end position="294"/>
    </location>
</feature>
<protein>
    <recommendedName>
        <fullName evidence="2">Protein kinase domain-containing protein</fullName>
    </recommendedName>
</protein>
<evidence type="ECO:0000256" key="1">
    <source>
        <dbReference type="ARBA" id="ARBA00038101"/>
    </source>
</evidence>
<dbReference type="PRINTS" id="PR00109">
    <property type="entry name" value="TYRKINASE"/>
</dbReference>
<dbReference type="InterPro" id="IPR001245">
    <property type="entry name" value="Ser-Thr/Tyr_kinase_cat_dom"/>
</dbReference>
<dbReference type="PROSITE" id="PS00108">
    <property type="entry name" value="PROTEIN_KINASE_ST"/>
    <property type="match status" value="1"/>
</dbReference>
<accession>A0ABR2GXW4</accession>
<dbReference type="Gene3D" id="1.10.510.10">
    <property type="entry name" value="Transferase(Phosphotransferase) domain 1"/>
    <property type="match status" value="1"/>
</dbReference>
<comment type="caution">
    <text evidence="3">The sequence shown here is derived from an EMBL/GenBank/DDBJ whole genome shotgun (WGS) entry which is preliminary data.</text>
</comment>
<dbReference type="Pfam" id="PF00069">
    <property type="entry name" value="Pkinase"/>
    <property type="match status" value="1"/>
</dbReference>
<dbReference type="PANTHER" id="PTHR11102">
    <property type="entry name" value="SEL-1-LIKE PROTEIN"/>
    <property type="match status" value="1"/>
</dbReference>
<dbReference type="Gene3D" id="1.25.40.10">
    <property type="entry name" value="Tetratricopeptide repeat domain"/>
    <property type="match status" value="2"/>
</dbReference>
<dbReference type="Pfam" id="PF08238">
    <property type="entry name" value="Sel1"/>
    <property type="match status" value="7"/>
</dbReference>